<gene>
    <name evidence="2" type="ORF">QO012_000080</name>
</gene>
<dbReference type="EMBL" id="JAUSVP010000001">
    <property type="protein sequence ID" value="MDQ0445602.1"/>
    <property type="molecule type" value="Genomic_DNA"/>
</dbReference>
<evidence type="ECO:0000313" key="3">
    <source>
        <dbReference type="Proteomes" id="UP001231124"/>
    </source>
</evidence>
<reference evidence="2 3" key="1">
    <citation type="submission" date="2023-07" db="EMBL/GenBank/DDBJ databases">
        <title>Genomic Encyclopedia of Type Strains, Phase IV (KMG-IV): sequencing the most valuable type-strain genomes for metagenomic binning, comparative biology and taxonomic classification.</title>
        <authorList>
            <person name="Goeker M."/>
        </authorList>
    </citation>
    <scope>NUCLEOTIDE SEQUENCE [LARGE SCALE GENOMIC DNA]</scope>
    <source>
        <strain evidence="2 3">DSM 19013</strain>
    </source>
</reference>
<organism evidence="2 3">
    <name type="scientific">Methylobacterium aerolatum</name>
    <dbReference type="NCBI Taxonomy" id="418708"/>
    <lineage>
        <taxon>Bacteria</taxon>
        <taxon>Pseudomonadati</taxon>
        <taxon>Pseudomonadota</taxon>
        <taxon>Alphaproteobacteria</taxon>
        <taxon>Hyphomicrobiales</taxon>
        <taxon>Methylobacteriaceae</taxon>
        <taxon>Methylobacterium</taxon>
    </lineage>
</organism>
<evidence type="ECO:0000256" key="1">
    <source>
        <dbReference type="SAM" id="Phobius"/>
    </source>
</evidence>
<keyword evidence="1" id="KW-0812">Transmembrane</keyword>
<name>A0ABU0HUL5_9HYPH</name>
<evidence type="ECO:0000313" key="2">
    <source>
        <dbReference type="EMBL" id="MDQ0445602.1"/>
    </source>
</evidence>
<feature type="transmembrane region" description="Helical" evidence="1">
    <location>
        <begin position="30"/>
        <end position="50"/>
    </location>
</feature>
<protein>
    <submittedName>
        <fullName evidence="2">Uncharacterized protein</fullName>
    </submittedName>
</protein>
<sequence length="55" mass="6817">MTEEKRDGEEPRRDRFWWLDLPDLMEMIDAFVRLAWLMLRALWWLLGLIVKPRSD</sequence>
<keyword evidence="1" id="KW-0472">Membrane</keyword>
<comment type="caution">
    <text evidence="2">The sequence shown here is derived from an EMBL/GenBank/DDBJ whole genome shotgun (WGS) entry which is preliminary data.</text>
</comment>
<dbReference type="Proteomes" id="UP001231124">
    <property type="component" value="Unassembled WGS sequence"/>
</dbReference>
<accession>A0ABU0HUL5</accession>
<proteinExistence type="predicted"/>
<dbReference type="RefSeq" id="WP_238205695.1">
    <property type="nucleotide sequence ID" value="NZ_BPQE01000023.1"/>
</dbReference>
<keyword evidence="3" id="KW-1185">Reference proteome</keyword>
<keyword evidence="1" id="KW-1133">Transmembrane helix</keyword>